<proteinExistence type="predicted"/>
<accession>A0ABT1A680</accession>
<reference evidence="1" key="1">
    <citation type="submission" date="2021-04" db="EMBL/GenBank/DDBJ databases">
        <title>Pseudonocardia sp. nov., isolated from sandy soil of mangrove forest.</title>
        <authorList>
            <person name="Zan Z."/>
            <person name="Huang R."/>
            <person name="Liu W."/>
        </authorList>
    </citation>
    <scope>NUCLEOTIDE SEQUENCE</scope>
    <source>
        <strain evidence="1">S2-4</strain>
    </source>
</reference>
<protein>
    <recommendedName>
        <fullName evidence="3">RiboL-PSP-HEPN domain-containing protein</fullName>
    </recommendedName>
</protein>
<organism evidence="1 2">
    <name type="scientific">Pseudonocardia humida</name>
    <dbReference type="NCBI Taxonomy" id="2800819"/>
    <lineage>
        <taxon>Bacteria</taxon>
        <taxon>Bacillati</taxon>
        <taxon>Actinomycetota</taxon>
        <taxon>Actinomycetes</taxon>
        <taxon>Pseudonocardiales</taxon>
        <taxon>Pseudonocardiaceae</taxon>
        <taxon>Pseudonocardia</taxon>
    </lineage>
</organism>
<name>A0ABT1A680_9PSEU</name>
<evidence type="ECO:0008006" key="3">
    <source>
        <dbReference type="Google" id="ProtNLM"/>
    </source>
</evidence>
<keyword evidence="2" id="KW-1185">Reference proteome</keyword>
<dbReference type="EMBL" id="JAGSOV010000055">
    <property type="protein sequence ID" value="MCO1658525.1"/>
    <property type="molecule type" value="Genomic_DNA"/>
</dbReference>
<sequence length="185" mass="20581">MSLQHLWAAEHFARLAIEYGAAHAGEPQRWVRHRSYVVTAVAESVAFLEAFIDELFQDAKDATDGVAGAQAPEGLDPEVVRLMAAYWNSTRDGESIRTVAKYDAVRVFAGRPRSVAGCLPHQDLNRVVGLRNWSVHHRPTTFGHDEPDLRLEDARSRITPDNALMSETTNPWFPDKALGPGVLRV</sequence>
<comment type="caution">
    <text evidence="1">The sequence shown here is derived from an EMBL/GenBank/DDBJ whole genome shotgun (WGS) entry which is preliminary data.</text>
</comment>
<dbReference type="Proteomes" id="UP001165283">
    <property type="component" value="Unassembled WGS sequence"/>
</dbReference>
<evidence type="ECO:0000313" key="1">
    <source>
        <dbReference type="EMBL" id="MCO1658525.1"/>
    </source>
</evidence>
<dbReference type="RefSeq" id="WP_252442560.1">
    <property type="nucleotide sequence ID" value="NZ_JAGSOV010000055.1"/>
</dbReference>
<evidence type="ECO:0000313" key="2">
    <source>
        <dbReference type="Proteomes" id="UP001165283"/>
    </source>
</evidence>
<gene>
    <name evidence="1" type="ORF">KDL28_26015</name>
</gene>